<feature type="region of interest" description="Disordered" evidence="1">
    <location>
        <begin position="40"/>
        <end position="67"/>
    </location>
</feature>
<keyword evidence="3" id="KW-1185">Reference proteome</keyword>
<proteinExistence type="predicted"/>
<gene>
    <name evidence="2" type="ORF">SAMN05421748_102413</name>
</gene>
<dbReference type="EMBL" id="OBDY01000002">
    <property type="protein sequence ID" value="SNY25817.1"/>
    <property type="molecule type" value="Genomic_DNA"/>
</dbReference>
<reference evidence="2 3" key="1">
    <citation type="submission" date="2017-09" db="EMBL/GenBank/DDBJ databases">
        <authorList>
            <person name="Ehlers B."/>
            <person name="Leendertz F.H."/>
        </authorList>
    </citation>
    <scope>NUCLEOTIDE SEQUENCE [LARGE SCALE GENOMIC DNA]</scope>
    <source>
        <strain evidence="2 3">CGMCC 4.6857</strain>
    </source>
</reference>
<evidence type="ECO:0000313" key="3">
    <source>
        <dbReference type="Proteomes" id="UP000219612"/>
    </source>
</evidence>
<evidence type="ECO:0000256" key="1">
    <source>
        <dbReference type="SAM" id="MobiDB-lite"/>
    </source>
</evidence>
<protein>
    <submittedName>
        <fullName evidence="2">Uncharacterized protein</fullName>
    </submittedName>
</protein>
<dbReference type="RefSeq" id="WP_097319151.1">
    <property type="nucleotide sequence ID" value="NZ_OBDY01000002.1"/>
</dbReference>
<organism evidence="2 3">
    <name type="scientific">Paractinoplanes atraurantiacus</name>
    <dbReference type="NCBI Taxonomy" id="1036182"/>
    <lineage>
        <taxon>Bacteria</taxon>
        <taxon>Bacillati</taxon>
        <taxon>Actinomycetota</taxon>
        <taxon>Actinomycetes</taxon>
        <taxon>Micromonosporales</taxon>
        <taxon>Micromonosporaceae</taxon>
        <taxon>Paractinoplanes</taxon>
    </lineage>
</organism>
<feature type="compositionally biased region" description="Basic residues" evidence="1">
    <location>
        <begin position="54"/>
        <end position="67"/>
    </location>
</feature>
<dbReference type="AlphaFoldDB" id="A0A285GQK9"/>
<evidence type="ECO:0000313" key="2">
    <source>
        <dbReference type="EMBL" id="SNY25817.1"/>
    </source>
</evidence>
<name>A0A285GQK9_9ACTN</name>
<sequence>MDTQYFTNEVPTCPCGAQLGAGHPVLCRKCVARMRWNRRHQARGGHGGADRAIRTHRGRRNRNGGDA</sequence>
<accession>A0A285GQK9</accession>
<dbReference type="Proteomes" id="UP000219612">
    <property type="component" value="Unassembled WGS sequence"/>
</dbReference>
<dbReference type="OrthoDB" id="9978358at2"/>